<evidence type="ECO:0000313" key="2">
    <source>
        <dbReference type="Proteomes" id="UP001358417"/>
    </source>
</evidence>
<evidence type="ECO:0008006" key="3">
    <source>
        <dbReference type="Google" id="ProtNLM"/>
    </source>
</evidence>
<reference evidence="1 2" key="1">
    <citation type="submission" date="2023-08" db="EMBL/GenBank/DDBJ databases">
        <title>Black Yeasts Isolated from many extreme environments.</title>
        <authorList>
            <person name="Coleine C."/>
            <person name="Stajich J.E."/>
            <person name="Selbmann L."/>
        </authorList>
    </citation>
    <scope>NUCLEOTIDE SEQUENCE [LARGE SCALE GENOMIC DNA]</scope>
    <source>
        <strain evidence="1 2">CCFEE 5792</strain>
    </source>
</reference>
<dbReference type="GeneID" id="89970500"/>
<keyword evidence="2" id="KW-1185">Reference proteome</keyword>
<dbReference type="InterPro" id="IPR024079">
    <property type="entry name" value="MetalloPept_cat_dom_sf"/>
</dbReference>
<dbReference type="EMBL" id="JAVRRD010000012">
    <property type="protein sequence ID" value="KAK5053314.1"/>
    <property type="molecule type" value="Genomic_DNA"/>
</dbReference>
<comment type="caution">
    <text evidence="1">The sequence shown here is derived from an EMBL/GenBank/DDBJ whole genome shotgun (WGS) entry which is preliminary data.</text>
</comment>
<dbReference type="RefSeq" id="XP_064706756.1">
    <property type="nucleotide sequence ID" value="XM_064845902.1"/>
</dbReference>
<organism evidence="1 2">
    <name type="scientific">Exophiala bonariae</name>
    <dbReference type="NCBI Taxonomy" id="1690606"/>
    <lineage>
        <taxon>Eukaryota</taxon>
        <taxon>Fungi</taxon>
        <taxon>Dikarya</taxon>
        <taxon>Ascomycota</taxon>
        <taxon>Pezizomycotina</taxon>
        <taxon>Eurotiomycetes</taxon>
        <taxon>Chaetothyriomycetidae</taxon>
        <taxon>Chaetothyriales</taxon>
        <taxon>Herpotrichiellaceae</taxon>
        <taxon>Exophiala</taxon>
    </lineage>
</organism>
<proteinExistence type="predicted"/>
<dbReference type="SUPFAM" id="SSF55486">
    <property type="entry name" value="Metalloproteases ('zincins'), catalytic domain"/>
    <property type="match status" value="1"/>
</dbReference>
<name>A0AAV9NDH8_9EURO</name>
<accession>A0AAV9NDH8</accession>
<dbReference type="GO" id="GO:0008237">
    <property type="term" value="F:metallopeptidase activity"/>
    <property type="evidence" value="ECO:0007669"/>
    <property type="project" value="InterPro"/>
</dbReference>
<dbReference type="Gene3D" id="3.40.390.10">
    <property type="entry name" value="Collagenase (Catalytic Domain)"/>
    <property type="match status" value="1"/>
</dbReference>
<sequence>MANGEGAVDAEPGEIKSCTIKTLPSDKWVSAAARAVEHNPANAPMVQMLHQEVAGGILSPSHLTLLTGKYWGSAGVRLTVSFLDGPPADLRARIVSHMNAWRVYANVEFVEEASGGQVRVARKVDDGHWSYLGTDILSVPNSEPTMNLDSFTMDTQDSEIYRVVRHETDHTLGFPHEHTASGILSRINREKAITYFMATAKWTGEMVIQQVLTPQDNSALIATAAPDPLSIMCYFLPASIMEDHIAVRGGSDINVTDRKFASSVYPKFAGWQLLDNNSATVSTIVDDTNLYQLHNTGKIWRYTGPPLTGWQELDDNTATTKIVAARGNLYQLHNTGKLWKYTGVPHTGWQMLDTNAATVDLAASGDDLYQLHNSGRIRKYTGVPLTGWQELDNNAATKTIVASGGNLYQLHKTGLIWKYTGVPYTGWQKLDENAATVEIVARGDELYQLHNAGKIWKYTGIPVTGWQLLDNNPATKEIAVGAGGLYQIHTTGAIWKYVGPPVAGWTQLDGNDASTHIVAGNWLYQLHRTGLIWRHIG</sequence>
<dbReference type="AlphaFoldDB" id="A0AAV9NDH8"/>
<gene>
    <name evidence="1" type="ORF">LTR84_002288</name>
</gene>
<protein>
    <recommendedName>
        <fullName evidence="3">Peptidase metallopeptidase domain-containing protein</fullName>
    </recommendedName>
</protein>
<dbReference type="Proteomes" id="UP001358417">
    <property type="component" value="Unassembled WGS sequence"/>
</dbReference>
<evidence type="ECO:0000313" key="1">
    <source>
        <dbReference type="EMBL" id="KAK5053314.1"/>
    </source>
</evidence>